<keyword evidence="3" id="KW-1185">Reference proteome</keyword>
<dbReference type="Proteomes" id="UP000479710">
    <property type="component" value="Unassembled WGS sequence"/>
</dbReference>
<organism evidence="2 3">
    <name type="scientific">Oryza meyeriana var. granulata</name>
    <dbReference type="NCBI Taxonomy" id="110450"/>
    <lineage>
        <taxon>Eukaryota</taxon>
        <taxon>Viridiplantae</taxon>
        <taxon>Streptophyta</taxon>
        <taxon>Embryophyta</taxon>
        <taxon>Tracheophyta</taxon>
        <taxon>Spermatophyta</taxon>
        <taxon>Magnoliopsida</taxon>
        <taxon>Liliopsida</taxon>
        <taxon>Poales</taxon>
        <taxon>Poaceae</taxon>
        <taxon>BOP clade</taxon>
        <taxon>Oryzoideae</taxon>
        <taxon>Oryzeae</taxon>
        <taxon>Oryzinae</taxon>
        <taxon>Oryza</taxon>
        <taxon>Oryza meyeriana</taxon>
    </lineage>
</organism>
<gene>
    <name evidence="2" type="ORF">E2562_007418</name>
</gene>
<feature type="compositionally biased region" description="Polar residues" evidence="1">
    <location>
        <begin position="70"/>
        <end position="83"/>
    </location>
</feature>
<name>A0A6G1CYC6_9ORYZ</name>
<comment type="caution">
    <text evidence="2">The sequence shown here is derived from an EMBL/GenBank/DDBJ whole genome shotgun (WGS) entry which is preliminary data.</text>
</comment>
<dbReference type="EMBL" id="SPHZ02000007">
    <property type="protein sequence ID" value="KAF0905635.1"/>
    <property type="molecule type" value="Genomic_DNA"/>
</dbReference>
<evidence type="ECO:0000313" key="3">
    <source>
        <dbReference type="Proteomes" id="UP000479710"/>
    </source>
</evidence>
<protein>
    <submittedName>
        <fullName evidence="2">Uncharacterized protein</fullName>
    </submittedName>
</protein>
<sequence length="83" mass="9321">MEQKVAAPRSPRRGRWSQRRDRRCLYVACGGRERRDRVGKKGADVSGCSGGQERVVVRRPPFRPRRRQSALLSTGSGSTEVVP</sequence>
<proteinExistence type="predicted"/>
<dbReference type="AlphaFoldDB" id="A0A6G1CYC6"/>
<evidence type="ECO:0000256" key="1">
    <source>
        <dbReference type="SAM" id="MobiDB-lite"/>
    </source>
</evidence>
<evidence type="ECO:0000313" key="2">
    <source>
        <dbReference type="EMBL" id="KAF0905635.1"/>
    </source>
</evidence>
<accession>A0A6G1CYC6</accession>
<reference evidence="2 3" key="1">
    <citation type="submission" date="2019-11" db="EMBL/GenBank/DDBJ databases">
        <title>Whole genome sequence of Oryza granulata.</title>
        <authorList>
            <person name="Li W."/>
        </authorList>
    </citation>
    <scope>NUCLEOTIDE SEQUENCE [LARGE SCALE GENOMIC DNA]</scope>
    <source>
        <strain evidence="3">cv. Menghai</strain>
        <tissue evidence="2">Leaf</tissue>
    </source>
</reference>
<feature type="region of interest" description="Disordered" evidence="1">
    <location>
        <begin position="35"/>
        <end position="83"/>
    </location>
</feature>